<dbReference type="InterPro" id="IPR032675">
    <property type="entry name" value="LRR_dom_sf"/>
</dbReference>
<proteinExistence type="predicted"/>
<accession>K1UMG9</accession>
<organism evidence="1">
    <name type="scientific">human gut metagenome</name>
    <dbReference type="NCBI Taxonomy" id="408170"/>
    <lineage>
        <taxon>unclassified sequences</taxon>
        <taxon>metagenomes</taxon>
        <taxon>organismal metagenomes</taxon>
    </lineage>
</organism>
<protein>
    <submittedName>
        <fullName evidence="1">Leucine Rich repeat-containing domain protein</fullName>
    </submittedName>
</protein>
<dbReference type="EMBL" id="AJWZ01001797">
    <property type="protein sequence ID" value="EKC72741.1"/>
    <property type="molecule type" value="Genomic_DNA"/>
</dbReference>
<comment type="caution">
    <text evidence="1">The sequence shown here is derived from an EMBL/GenBank/DDBJ whole genome shotgun (WGS) entry which is preliminary data.</text>
</comment>
<feature type="non-terminal residue" evidence="1">
    <location>
        <position position="1"/>
    </location>
</feature>
<gene>
    <name evidence="1" type="ORF">OBE_02744</name>
</gene>
<reference evidence="1" key="1">
    <citation type="journal article" date="2013" name="Environ. Microbiol.">
        <title>Microbiota from the distal guts of lean and obese adolescents exhibit partial functional redundancy besides clear differences in community structure.</title>
        <authorList>
            <person name="Ferrer M."/>
            <person name="Ruiz A."/>
            <person name="Lanza F."/>
            <person name="Haange S.B."/>
            <person name="Oberbach A."/>
            <person name="Till H."/>
            <person name="Bargiela R."/>
            <person name="Campoy C."/>
            <person name="Segura M.T."/>
            <person name="Richter M."/>
            <person name="von Bergen M."/>
            <person name="Seifert J."/>
            <person name="Suarez A."/>
        </authorList>
    </citation>
    <scope>NUCLEOTIDE SEQUENCE</scope>
</reference>
<dbReference type="AlphaFoldDB" id="K1UMG9"/>
<evidence type="ECO:0000313" key="1">
    <source>
        <dbReference type="EMBL" id="EKC72741.1"/>
    </source>
</evidence>
<sequence>IGANIFNDYDANSLTAAKKNSMRHDYENKFLKYDPRANMSEMIVKSYNSDPKVAPKNRIKKDSRINLKDAQIGTLTNKITGVSKAIYRLTKLQQFYIGNSSITEDGVLRSSTMLTILFTVSLRRSLRKRIGTRWKT</sequence>
<dbReference type="Gene3D" id="3.80.10.10">
    <property type="entry name" value="Ribonuclease Inhibitor"/>
    <property type="match status" value="1"/>
</dbReference>
<name>K1UMG9_9ZZZZ</name>